<comment type="similarity">
    <text evidence="1">Belongs to the PEP-utilizing enzyme family.</text>
</comment>
<evidence type="ECO:0000256" key="2">
    <source>
        <dbReference type="SAM" id="SignalP"/>
    </source>
</evidence>
<name>A0ABM1C5R8_LIMPO</name>
<evidence type="ECO:0000259" key="4">
    <source>
        <dbReference type="Pfam" id="PF01326"/>
    </source>
</evidence>
<dbReference type="SUPFAM" id="SSF56059">
    <property type="entry name" value="Glutathione synthetase ATP-binding domain-like"/>
    <property type="match status" value="1"/>
</dbReference>
<proteinExistence type="inferred from homology"/>
<evidence type="ECO:0000313" key="6">
    <source>
        <dbReference type="RefSeq" id="XP_013794711.1"/>
    </source>
</evidence>
<dbReference type="Gene3D" id="3.30.470.20">
    <property type="entry name" value="ATP-grasp fold, B domain"/>
    <property type="match status" value="1"/>
</dbReference>
<organism evidence="5 6">
    <name type="scientific">Limulus polyphemus</name>
    <name type="common">Atlantic horseshoe crab</name>
    <dbReference type="NCBI Taxonomy" id="6850"/>
    <lineage>
        <taxon>Eukaryota</taxon>
        <taxon>Metazoa</taxon>
        <taxon>Ecdysozoa</taxon>
        <taxon>Arthropoda</taxon>
        <taxon>Chelicerata</taxon>
        <taxon>Merostomata</taxon>
        <taxon>Xiphosura</taxon>
        <taxon>Limulidae</taxon>
        <taxon>Limulus</taxon>
    </lineage>
</organism>
<dbReference type="Pfam" id="PF01326">
    <property type="entry name" value="PPDK_N"/>
    <property type="match status" value="1"/>
</dbReference>
<protein>
    <submittedName>
        <fullName evidence="6">Uncharacterized protein LOC106478695</fullName>
    </submittedName>
</protein>
<feature type="domain" description="Pyruvate phosphate dikinase AMP/ATP-binding" evidence="4">
    <location>
        <begin position="438"/>
        <end position="757"/>
    </location>
</feature>
<feature type="chain" id="PRO_5045666654" evidence="2">
    <location>
        <begin position="20"/>
        <end position="1320"/>
    </location>
</feature>
<dbReference type="RefSeq" id="XP_013794711.1">
    <property type="nucleotide sequence ID" value="XM_013939257.2"/>
</dbReference>
<evidence type="ECO:0000256" key="1">
    <source>
        <dbReference type="ARBA" id="ARBA00007837"/>
    </source>
</evidence>
<dbReference type="InterPro" id="IPR008279">
    <property type="entry name" value="PEP-util_enz_mobile_dom"/>
</dbReference>
<dbReference type="Gene3D" id="3.30.1490.20">
    <property type="entry name" value="ATP-grasp fold, A domain"/>
    <property type="match status" value="1"/>
</dbReference>
<dbReference type="Proteomes" id="UP000694941">
    <property type="component" value="Unplaced"/>
</dbReference>
<dbReference type="PANTHER" id="PTHR43615">
    <property type="entry name" value="PHOSPHOENOLPYRUVATE SYNTHASE-RELATED"/>
    <property type="match status" value="1"/>
</dbReference>
<gene>
    <name evidence="6" type="primary">LOC106478695</name>
</gene>
<dbReference type="InterPro" id="IPR013815">
    <property type="entry name" value="ATP_grasp_subdomain_1"/>
</dbReference>
<feature type="signal peptide" evidence="2">
    <location>
        <begin position="1"/>
        <end position="19"/>
    </location>
</feature>
<reference evidence="6" key="1">
    <citation type="submission" date="2025-08" db="UniProtKB">
        <authorList>
            <consortium name="RefSeq"/>
        </authorList>
    </citation>
    <scope>IDENTIFICATION</scope>
    <source>
        <tissue evidence="6">Muscle</tissue>
    </source>
</reference>
<dbReference type="InterPro" id="IPR002192">
    <property type="entry name" value="PPDK_AMP/ATP-bd"/>
</dbReference>
<dbReference type="GeneID" id="106478695"/>
<evidence type="ECO:0000313" key="5">
    <source>
        <dbReference type="Proteomes" id="UP000694941"/>
    </source>
</evidence>
<keyword evidence="2" id="KW-0732">Signal</keyword>
<dbReference type="InterPro" id="IPR051549">
    <property type="entry name" value="PEP_Utilizing_Enz"/>
</dbReference>
<keyword evidence="5" id="KW-1185">Reference proteome</keyword>
<feature type="domain" description="PEP-utilising enzyme mobile" evidence="3">
    <location>
        <begin position="1243"/>
        <end position="1313"/>
    </location>
</feature>
<evidence type="ECO:0000259" key="3">
    <source>
        <dbReference type="Pfam" id="PF00391"/>
    </source>
</evidence>
<dbReference type="Gene3D" id="3.50.30.10">
    <property type="entry name" value="Phosphohistidine domain"/>
    <property type="match status" value="1"/>
</dbReference>
<accession>A0ABM1C5R8</accession>
<dbReference type="PANTHER" id="PTHR43615:SF1">
    <property type="entry name" value="PPDK_N DOMAIN-CONTAINING PROTEIN"/>
    <property type="match status" value="1"/>
</dbReference>
<dbReference type="InterPro" id="IPR036637">
    <property type="entry name" value="Phosphohistidine_dom_sf"/>
</dbReference>
<sequence length="1320" mass="147747">MGAILAIPIAFFAYHLLTTEDLPPLYGVYSLPDRYFWLKKAVALLYLKMRRCVYRRRFDLYDMSDLMDLVKTGYIPPAEEKILEAPRPTHQLTTTSDELFFYGVKSTGECLVVKISRLQHKIAEVMVLLRTSKGNHYSYPEGPVCQVFTGDSDGFSGGGLKIKCMSAMRKWRISFNGLLRETCQKSEKSRLVHVKISFIWSAISTVQDMTSDINQSHLAEALSKESWCKNLPDINKLEKALNMYEQGGQLLGTVTIEGLEEEYILWGTRRRCLSEFVEFHRSADFFAFTKNGNIFHIGAVSLPGIVTNLVYGHYIHSNGMMYTTESCDFMLPQMGENKKIPSSARFIFIAGGKTFECLVNMKEHLCNFISGHVEQHFKYSSVILNGDVGCGICVFAYKTSKYPVVAVPTSINIFHKDESEKLNSLVVDFDHPDCQMIDLAGGKGSSLGKLTAISHQLHSFHVPKGVVITTSAYNEFIRKGWLHETMTSLQEVAWGHVEGNLKDICEQVVTAVSKTRIPKEVSETIQNKMQMIFGSEFHNLRFAVRSSAIREDSDDMSAAGQNETFLGVKGLQNIFETVSKCWASQFSFVAIEYKRCNGQLLNSPMAVVIQEMVPADVAGVMFTCDPVTANPAVITITANYGLGETVVSAAVEPDTILLDRDYTNKLTYQSVSIGKKNICAKVNSDGEIQQTAPTNDPSQPCLSESLALAIGQTGILIEEYFGSLRDIEWAVVKEFIYILQARPVTSADAETEFEIIHQFDTPLHSENEFLCKVNFGEVMPGATTPLGLIMNYNVFETVGKKIFLELGFPSERFSPYSSMNFSCKFNHVFHNMVNDPFLGGEGKLSAGYEIAFYGRHLRDKELADRIKDRYIIMDMSLPVKLKQLSFMIKSFLQASKNLKQAQKTYANYFIPLNCEESDTMYKIISKNFVYLPSTPLACHGSCSISSLLWNSMLLNLLASAEKEWNAKVFSDFGYLLSTCTNVESADVPDSLEKLALEISKEIDKEEFKNMTTEYATRFLKVSQSSAGQSFRKFLHKHGHRGAKEFDVGSVLWGVNPRPVVKTLQSLVGSVSYNVKEKVEVTVEEAISNLQVSLSWWQKLLLRFLLPRVRKGVQQRESSKSLLMKMYNIIRCAYCYLSILMVKEGRLPDASLLFFLTHEEIGELLQTRSSRLITKAVRRKRVHPQLDALCFPEISRGITKPVNQTSRQEQNSSSAYLSGTPASKGIARGPIRIVTSLEQAEEIQAGDILVTYSTDIGWSPYFPLLSGIATELGGLISHGVVVAREYGIPCVVGLHGATSYFKSGEMAQLDGNVGRLQIIIS</sequence>
<dbReference type="Pfam" id="PF00391">
    <property type="entry name" value="PEP-utilizers"/>
    <property type="match status" value="1"/>
</dbReference>
<dbReference type="SUPFAM" id="SSF52009">
    <property type="entry name" value="Phosphohistidine domain"/>
    <property type="match status" value="1"/>
</dbReference>